<keyword evidence="1" id="KW-0732">Signal</keyword>
<feature type="signal peptide" evidence="1">
    <location>
        <begin position="1"/>
        <end position="24"/>
    </location>
</feature>
<accession>A0ABV9KJK3</accession>
<protein>
    <submittedName>
        <fullName evidence="3">EF-hand domain-containing protein</fullName>
    </submittedName>
</protein>
<evidence type="ECO:0000313" key="4">
    <source>
        <dbReference type="Proteomes" id="UP001595973"/>
    </source>
</evidence>
<sequence length="155" mass="16788">MKHMYLIAGLVAGGLALNAGVALAKGPGFPMGPGTISFESLDTDGNGEISRDEVQAMAQTRFNEADTNADGKLDAAEMVAQANKRTEERVAAMIKNLDKDGDGVLSTEEMPHADRGMKMFDVLDADDSGTVSKEEFAEMRDRMREHHGEKRKSKN</sequence>
<dbReference type="SMART" id="SM00054">
    <property type="entry name" value="EFh"/>
    <property type="match status" value="4"/>
</dbReference>
<dbReference type="EMBL" id="JBHSGI010000024">
    <property type="protein sequence ID" value="MFC4670100.1"/>
    <property type="molecule type" value="Genomic_DNA"/>
</dbReference>
<dbReference type="CDD" id="cd00051">
    <property type="entry name" value="EFh"/>
    <property type="match status" value="1"/>
</dbReference>
<evidence type="ECO:0000256" key="1">
    <source>
        <dbReference type="SAM" id="SignalP"/>
    </source>
</evidence>
<dbReference type="Pfam" id="PF13202">
    <property type="entry name" value="EF-hand_5"/>
    <property type="match status" value="2"/>
</dbReference>
<feature type="chain" id="PRO_5046713496" evidence="1">
    <location>
        <begin position="25"/>
        <end position="155"/>
    </location>
</feature>
<dbReference type="PROSITE" id="PS00018">
    <property type="entry name" value="EF_HAND_1"/>
    <property type="match status" value="3"/>
</dbReference>
<keyword evidence="4" id="KW-1185">Reference proteome</keyword>
<organism evidence="3 4">
    <name type="scientific">Seohaeicola nanhaiensis</name>
    <dbReference type="NCBI Taxonomy" id="1387282"/>
    <lineage>
        <taxon>Bacteria</taxon>
        <taxon>Pseudomonadati</taxon>
        <taxon>Pseudomonadota</taxon>
        <taxon>Alphaproteobacteria</taxon>
        <taxon>Rhodobacterales</taxon>
        <taxon>Roseobacteraceae</taxon>
        <taxon>Seohaeicola</taxon>
    </lineage>
</organism>
<dbReference type="Gene3D" id="1.10.238.10">
    <property type="entry name" value="EF-hand"/>
    <property type="match status" value="2"/>
</dbReference>
<dbReference type="InterPro" id="IPR002048">
    <property type="entry name" value="EF_hand_dom"/>
</dbReference>
<dbReference type="Proteomes" id="UP001595973">
    <property type="component" value="Unassembled WGS sequence"/>
</dbReference>
<dbReference type="Pfam" id="PF13499">
    <property type="entry name" value="EF-hand_7"/>
    <property type="match status" value="1"/>
</dbReference>
<evidence type="ECO:0000259" key="2">
    <source>
        <dbReference type="PROSITE" id="PS50222"/>
    </source>
</evidence>
<dbReference type="RefSeq" id="WP_380718743.1">
    <property type="nucleotide sequence ID" value="NZ_JBHSGI010000024.1"/>
</dbReference>
<dbReference type="PROSITE" id="PS50222">
    <property type="entry name" value="EF_HAND_2"/>
    <property type="match status" value="2"/>
</dbReference>
<reference evidence="4" key="1">
    <citation type="journal article" date="2019" name="Int. J. Syst. Evol. Microbiol.">
        <title>The Global Catalogue of Microorganisms (GCM) 10K type strain sequencing project: providing services to taxonomists for standard genome sequencing and annotation.</title>
        <authorList>
            <consortium name="The Broad Institute Genomics Platform"/>
            <consortium name="The Broad Institute Genome Sequencing Center for Infectious Disease"/>
            <person name="Wu L."/>
            <person name="Ma J."/>
        </authorList>
    </citation>
    <scope>NUCLEOTIDE SEQUENCE [LARGE SCALE GENOMIC DNA]</scope>
    <source>
        <strain evidence="4">CGMCC 4.7283</strain>
    </source>
</reference>
<comment type="caution">
    <text evidence="3">The sequence shown here is derived from an EMBL/GenBank/DDBJ whole genome shotgun (WGS) entry which is preliminary data.</text>
</comment>
<gene>
    <name evidence="3" type="ORF">ACFO5X_16170</name>
</gene>
<dbReference type="InterPro" id="IPR011992">
    <property type="entry name" value="EF-hand-dom_pair"/>
</dbReference>
<dbReference type="InterPro" id="IPR018247">
    <property type="entry name" value="EF_Hand_1_Ca_BS"/>
</dbReference>
<feature type="domain" description="EF-hand" evidence="2">
    <location>
        <begin position="38"/>
        <end position="64"/>
    </location>
</feature>
<dbReference type="SUPFAM" id="SSF47473">
    <property type="entry name" value="EF-hand"/>
    <property type="match status" value="1"/>
</dbReference>
<proteinExistence type="predicted"/>
<feature type="domain" description="EF-hand" evidence="2">
    <location>
        <begin position="85"/>
        <end position="120"/>
    </location>
</feature>
<evidence type="ECO:0000313" key="3">
    <source>
        <dbReference type="EMBL" id="MFC4670100.1"/>
    </source>
</evidence>
<name>A0ABV9KJK3_9RHOB</name>